<dbReference type="InterPro" id="IPR036388">
    <property type="entry name" value="WH-like_DNA-bd_sf"/>
</dbReference>
<evidence type="ECO:0000313" key="7">
    <source>
        <dbReference type="Proteomes" id="UP001164803"/>
    </source>
</evidence>
<evidence type="ECO:0000259" key="4">
    <source>
        <dbReference type="PROSITE" id="PS51077"/>
    </source>
</evidence>
<dbReference type="Gene3D" id="3.30.450.40">
    <property type="match status" value="1"/>
</dbReference>
<name>A0ABY6Z5B8_9BACL</name>
<dbReference type="EMBL" id="CP104064">
    <property type="protein sequence ID" value="WAH38055.1"/>
    <property type="molecule type" value="Genomic_DNA"/>
</dbReference>
<evidence type="ECO:0000256" key="1">
    <source>
        <dbReference type="ARBA" id="ARBA00023015"/>
    </source>
</evidence>
<dbReference type="PROSITE" id="PS51078">
    <property type="entry name" value="ICLR_ED"/>
    <property type="match status" value="1"/>
</dbReference>
<reference evidence="6" key="1">
    <citation type="submission" date="2022-08" db="EMBL/GenBank/DDBJ databases">
        <title>Alicyclobacillus dauci DSM2870, complete genome.</title>
        <authorList>
            <person name="Wang Q."/>
            <person name="Cai R."/>
            <person name="Wang Z."/>
        </authorList>
    </citation>
    <scope>NUCLEOTIDE SEQUENCE</scope>
    <source>
        <strain evidence="6">DSM 28700</strain>
    </source>
</reference>
<organism evidence="6 7">
    <name type="scientific">Alicyclobacillus dauci</name>
    <dbReference type="NCBI Taxonomy" id="1475485"/>
    <lineage>
        <taxon>Bacteria</taxon>
        <taxon>Bacillati</taxon>
        <taxon>Bacillota</taxon>
        <taxon>Bacilli</taxon>
        <taxon>Bacillales</taxon>
        <taxon>Alicyclobacillaceae</taxon>
        <taxon>Alicyclobacillus</taxon>
    </lineage>
</organism>
<evidence type="ECO:0000256" key="3">
    <source>
        <dbReference type="ARBA" id="ARBA00023163"/>
    </source>
</evidence>
<dbReference type="Pfam" id="PF01614">
    <property type="entry name" value="IclR_C"/>
    <property type="match status" value="1"/>
</dbReference>
<feature type="domain" description="IclR-ED" evidence="5">
    <location>
        <begin position="65"/>
        <end position="245"/>
    </location>
</feature>
<dbReference type="SUPFAM" id="SSF46785">
    <property type="entry name" value="Winged helix' DNA-binding domain"/>
    <property type="match status" value="1"/>
</dbReference>
<dbReference type="Pfam" id="PF09339">
    <property type="entry name" value="HTH_IclR"/>
    <property type="match status" value="1"/>
</dbReference>
<dbReference type="PANTHER" id="PTHR30136">
    <property type="entry name" value="HELIX-TURN-HELIX TRANSCRIPTIONAL REGULATOR, ICLR FAMILY"/>
    <property type="match status" value="1"/>
</dbReference>
<dbReference type="Proteomes" id="UP001164803">
    <property type="component" value="Chromosome"/>
</dbReference>
<evidence type="ECO:0000259" key="5">
    <source>
        <dbReference type="PROSITE" id="PS51078"/>
    </source>
</evidence>
<dbReference type="PANTHER" id="PTHR30136:SF35">
    <property type="entry name" value="HTH-TYPE TRANSCRIPTIONAL REGULATOR RV1719"/>
    <property type="match status" value="1"/>
</dbReference>
<proteinExistence type="predicted"/>
<keyword evidence="3" id="KW-0804">Transcription</keyword>
<evidence type="ECO:0000313" key="6">
    <source>
        <dbReference type="EMBL" id="WAH38055.1"/>
    </source>
</evidence>
<keyword evidence="7" id="KW-1185">Reference proteome</keyword>
<accession>A0ABY6Z5B8</accession>
<dbReference type="InterPro" id="IPR050707">
    <property type="entry name" value="HTH_MetabolicPath_Reg"/>
</dbReference>
<dbReference type="InterPro" id="IPR005471">
    <property type="entry name" value="Tscrpt_reg_IclR_N"/>
</dbReference>
<dbReference type="SUPFAM" id="SSF55781">
    <property type="entry name" value="GAF domain-like"/>
    <property type="match status" value="1"/>
</dbReference>
<protein>
    <submittedName>
        <fullName evidence="6">IclR family transcriptional regulator</fullName>
    </submittedName>
</protein>
<sequence length="245" mass="27556">MLSSVRNVARVLKSFRLDRPEMSLSELSRNLDIPKSTMFKLLHTMLAEGFLERNAQTGKYRPGRRMQSMSHVILSNSELTQESIPHLRYLAKHTGMVAHLTSYEHGDVVWLTKIQEFCQLQVYSRVGRRVPAYAPASGRAILAHLDSEEVTELMNREWRALTPKTHTDKESFMAELEHIKASGFSIQCEEVDLGVTSVGVAILDASSRPVAGISVAGYSTSFDERTTQHAYLALKQTAQEIANYM</sequence>
<dbReference type="PROSITE" id="PS51077">
    <property type="entry name" value="HTH_ICLR"/>
    <property type="match status" value="1"/>
</dbReference>
<dbReference type="InterPro" id="IPR029016">
    <property type="entry name" value="GAF-like_dom_sf"/>
</dbReference>
<feature type="domain" description="HTH iclR-type" evidence="4">
    <location>
        <begin position="2"/>
        <end position="64"/>
    </location>
</feature>
<dbReference type="InterPro" id="IPR014757">
    <property type="entry name" value="Tscrpt_reg_IclR_C"/>
</dbReference>
<keyword evidence="2" id="KW-0238">DNA-binding</keyword>
<gene>
    <name evidence="6" type="ORF">NZD86_06090</name>
</gene>
<evidence type="ECO:0000256" key="2">
    <source>
        <dbReference type="ARBA" id="ARBA00023125"/>
    </source>
</evidence>
<dbReference type="RefSeq" id="WP_268045600.1">
    <property type="nucleotide sequence ID" value="NZ_CP104064.1"/>
</dbReference>
<keyword evidence="1" id="KW-0805">Transcription regulation</keyword>
<dbReference type="InterPro" id="IPR036390">
    <property type="entry name" value="WH_DNA-bd_sf"/>
</dbReference>
<dbReference type="Gene3D" id="1.10.10.10">
    <property type="entry name" value="Winged helix-like DNA-binding domain superfamily/Winged helix DNA-binding domain"/>
    <property type="match status" value="1"/>
</dbReference>
<dbReference type="SMART" id="SM00346">
    <property type="entry name" value="HTH_ICLR"/>
    <property type="match status" value="1"/>
</dbReference>